<dbReference type="SUPFAM" id="SSF52540">
    <property type="entry name" value="P-loop containing nucleoside triphosphate hydrolases"/>
    <property type="match status" value="1"/>
</dbReference>
<evidence type="ECO:0000259" key="8">
    <source>
        <dbReference type="PROSITE" id="PS51743"/>
    </source>
</evidence>
<evidence type="ECO:0000256" key="1">
    <source>
        <dbReference type="ARBA" id="ARBA00022679"/>
    </source>
</evidence>
<evidence type="ECO:0000256" key="3">
    <source>
        <dbReference type="ARBA" id="ARBA00022801"/>
    </source>
</evidence>
<keyword evidence="3" id="KW-0378">Hydrolase</keyword>
<dbReference type="GO" id="GO:0016556">
    <property type="term" value="P:mRNA modification"/>
    <property type="evidence" value="ECO:0007669"/>
    <property type="project" value="InterPro"/>
</dbReference>
<dbReference type="Pfam" id="PF20896">
    <property type="entry name" value="ToMV_Hel_N"/>
    <property type="match status" value="1"/>
</dbReference>
<sequence>MAHIQQTMNSKILEAAAGRNSLVNDLAQRRVYDSAVEELNARSRRPKVNFSKVVSQEQTLLATDAYPEFEITFYNTQNAVHSFAGGLRALELEYLMMQVPFGSTTYDIGGNFAAHMFKGRDYVHCCMPNLDIRDIARHENQKDSIFTYTQRLERSNKIIPFFQRAAFERFHERPEEVFCNKPFQQCEVAHNKGGRNYAVSLHSLYDIPAAEVGAALLRKDIDVCFAAYHFHESFLLDNECVELEDIGAVFTRDGDRARFFFKGESTLVYEHSYMNMVNHIAKTFFVASNRFVYHKEYMVSRINTWFCKYTKVDTFVLFRGVYSKGADSEQFTEAIDDAWQCKKTLAMLNAERTIFKDQAVVNFWFPKVKDMVIVPLFDASIHSGKLRRSEVMVNKDFVYTVLNHIKTYQAKLLNYQNVLSFVESIRSRVIINGTTARSEWDVDKAVLQPLAMTFFLHTKLSALQDEVVLKKFQKFDKTASSLIWEEVKSFFGDIFPSIRERLVNGGFVKIAENALKIEVPDFCVTFVDKFLTEYRRSEELSTLDVSKPLEKATNYYNALSELSVIENSAKFDVEGFKTFCEAKAVDPLVAAKVVVAILNNEFSLPFVQPTAESVPDAPVREEEVAEPEGLASGDDAPFQSMKNKDRGSVPAQGFTGEKRTFSSDSCESVHAYHLRCVEEVKNKSMAKLEYTGPLKVQQMKNYMDYLSASLSATVSNLCKTIKDVYGADSESKETTGVWDVGRSRWLIQPKDKLHSWGVAELHNHKCIVVLLEWEGDKPICCAEWLKLAVSTDTLIYSDMGKLQTLQSCCRDGEPSEPSGKIVLVDGVPGCGKTKEILERFDGTEDLILVPGKEAAKMIIRRANQSGEIRATKFNVRTVDSFLMHLKPKIYKRLFIDEGLMLHTGCVNFLVQLSGCEVAYVFGDTQQIPFINRVANFPYPAHFATLCYDERDVRSTTLRCPADITHFLNGKYERKVMCRSAVQRSVDAEVLRGSGVLNCKMKPLKGKVITFTQSDKSALLAKGYKDVNTVHEIQGETYEVVSLVRLTPTPLEIVSKLSPHVLVALTRHTLELKYYTVVLDPVCKIISDLSKISSFILEMYQMEAGTQ</sequence>
<keyword evidence="1" id="KW-0808">Transferase</keyword>
<proteinExistence type="predicted"/>
<organism evidence="9">
    <name type="scientific">Ullucus tobamovirus 1</name>
    <dbReference type="NCBI Taxonomy" id="2491948"/>
    <lineage>
        <taxon>Viruses</taxon>
        <taxon>Riboviria</taxon>
        <taxon>Orthornavirae</taxon>
        <taxon>Kitrinoviricota</taxon>
        <taxon>Alsuviricetes</taxon>
        <taxon>Martellivirales</taxon>
        <taxon>Virgaviridae</taxon>
        <taxon>Tobamovirus</taxon>
    </lineage>
</organism>
<dbReference type="GO" id="GO:0016787">
    <property type="term" value="F:hydrolase activity"/>
    <property type="evidence" value="ECO:0007669"/>
    <property type="project" value="UniProtKB-KW"/>
</dbReference>
<dbReference type="Pfam" id="PF01443">
    <property type="entry name" value="Viral_helicase1"/>
    <property type="match status" value="1"/>
</dbReference>
<feature type="domain" description="Alphavirus-like MT" evidence="8">
    <location>
        <begin position="72"/>
        <end position="285"/>
    </location>
</feature>
<evidence type="ECO:0000256" key="6">
    <source>
        <dbReference type="SAM" id="MobiDB-lite"/>
    </source>
</evidence>
<dbReference type="GO" id="GO:0004386">
    <property type="term" value="F:helicase activity"/>
    <property type="evidence" value="ECO:0007669"/>
    <property type="project" value="UniProtKB-KW"/>
</dbReference>
<evidence type="ECO:0000256" key="4">
    <source>
        <dbReference type="ARBA" id="ARBA00022806"/>
    </source>
</evidence>
<dbReference type="PROSITE" id="PS51657">
    <property type="entry name" value="PSRV_HELICASE"/>
    <property type="match status" value="1"/>
</dbReference>
<accession>A0A3G8FWM0</accession>
<dbReference type="InterPro" id="IPR027417">
    <property type="entry name" value="P-loop_NTPase"/>
</dbReference>
<reference evidence="9" key="1">
    <citation type="journal article" date="2018" name="Plant Pathol.">
        <title>Using High Throughput Sequencing in support of a plant health outbreak reveals novel viruses in Ullucus tuberosus (Basellaceae).</title>
        <authorList>
            <person name="Fox A."/>
            <person name="Fowkes A."/>
            <person name="Skelton A."/>
            <person name="Harju V."/>
            <person name="Buxton-Kirk A."/>
            <person name="Kelly M."/>
            <person name="Forde S."/>
            <person name="Pufal H."/>
            <person name="Conyers C."/>
            <person name="Ward R."/>
            <person name="Weekes R."/>
            <person name="Boonham N."/>
            <person name="Adams I."/>
        </authorList>
    </citation>
    <scope>NUCLEOTIDE SEQUENCE</scope>
    <source>
        <strain evidence="9">UTomV1</strain>
    </source>
</reference>
<dbReference type="PROSITE" id="PS51743">
    <property type="entry name" value="ALPHAVIRUS_MT"/>
    <property type="match status" value="1"/>
</dbReference>
<evidence type="ECO:0000256" key="2">
    <source>
        <dbReference type="ARBA" id="ARBA00022741"/>
    </source>
</evidence>
<dbReference type="InterPro" id="IPR027351">
    <property type="entry name" value="(+)RNA_virus_helicase_core_dom"/>
</dbReference>
<feature type="region of interest" description="Disordered" evidence="6">
    <location>
        <begin position="613"/>
        <end position="654"/>
    </location>
</feature>
<dbReference type="InterPro" id="IPR049329">
    <property type="entry name" value="ToMV_Hel_N"/>
</dbReference>
<dbReference type="GO" id="GO:0006396">
    <property type="term" value="P:RNA processing"/>
    <property type="evidence" value="ECO:0007669"/>
    <property type="project" value="InterPro"/>
</dbReference>
<keyword evidence="5" id="KW-0067">ATP-binding</keyword>
<dbReference type="Gene3D" id="3.30.450.420">
    <property type="match status" value="1"/>
</dbReference>
<keyword evidence="2" id="KW-0547">Nucleotide-binding</keyword>
<dbReference type="GO" id="GO:0008174">
    <property type="term" value="F:mRNA methyltransferase activity"/>
    <property type="evidence" value="ECO:0007669"/>
    <property type="project" value="UniProtKB-UniRule"/>
</dbReference>
<dbReference type="Gene3D" id="3.40.50.300">
    <property type="entry name" value="P-loop containing nucleotide triphosphate hydrolases"/>
    <property type="match status" value="2"/>
</dbReference>
<evidence type="ECO:0000259" key="7">
    <source>
        <dbReference type="PROSITE" id="PS51657"/>
    </source>
</evidence>
<protein>
    <submittedName>
        <fullName evidence="9">Orf1</fullName>
    </submittedName>
</protein>
<evidence type="ECO:0000313" key="9">
    <source>
        <dbReference type="EMBL" id="AZF99046.1"/>
    </source>
</evidence>
<feature type="domain" description="(+)RNA virus helicase C-terminal" evidence="7">
    <location>
        <begin position="794"/>
        <end position="1106"/>
    </location>
</feature>
<name>A0A3G8FWM0_9VIRU</name>
<dbReference type="Pfam" id="PF01660">
    <property type="entry name" value="Vmethyltransf"/>
    <property type="match status" value="1"/>
</dbReference>
<keyword evidence="4" id="KW-0347">Helicase</keyword>
<dbReference type="GO" id="GO:0005524">
    <property type="term" value="F:ATP binding"/>
    <property type="evidence" value="ECO:0007669"/>
    <property type="project" value="UniProtKB-KW"/>
</dbReference>
<dbReference type="InterPro" id="IPR002588">
    <property type="entry name" value="Alphavirus-like_MT_dom"/>
</dbReference>
<dbReference type="EMBL" id="MH645158">
    <property type="protein sequence ID" value="AZF99046.1"/>
    <property type="molecule type" value="Genomic_RNA"/>
</dbReference>
<dbReference type="GO" id="GO:0003723">
    <property type="term" value="F:RNA binding"/>
    <property type="evidence" value="ECO:0007669"/>
    <property type="project" value="InterPro"/>
</dbReference>
<evidence type="ECO:0000256" key="5">
    <source>
        <dbReference type="ARBA" id="ARBA00022840"/>
    </source>
</evidence>